<feature type="chain" id="PRO_5045910478" description="Secreted protein" evidence="2">
    <location>
        <begin position="34"/>
        <end position="182"/>
    </location>
</feature>
<evidence type="ECO:0000313" key="4">
    <source>
        <dbReference type="Proteomes" id="UP000032503"/>
    </source>
</evidence>
<dbReference type="Proteomes" id="UP000032503">
    <property type="component" value="Unassembled WGS sequence"/>
</dbReference>
<protein>
    <recommendedName>
        <fullName evidence="5">Secreted protein</fullName>
    </recommendedName>
</protein>
<gene>
    <name evidence="3" type="ORF">TZ00_16690</name>
</gene>
<feature type="region of interest" description="Disordered" evidence="1">
    <location>
        <begin position="40"/>
        <end position="72"/>
    </location>
</feature>
<evidence type="ECO:0000256" key="1">
    <source>
        <dbReference type="SAM" id="MobiDB-lite"/>
    </source>
</evidence>
<evidence type="ECO:0008006" key="5">
    <source>
        <dbReference type="Google" id="ProtNLM"/>
    </source>
</evidence>
<keyword evidence="2" id="KW-0732">Signal</keyword>
<feature type="signal peptide" evidence="2">
    <location>
        <begin position="1"/>
        <end position="33"/>
    </location>
</feature>
<sequence>MMFLTTSRARIITRRQRATMLLGGLAVISAALTGCSASSQTAESQDSGSAASQDSGSASSTSGMTKEQALSLRNETVRRDSAWLEKFDACLARNGVKDTGPAQNKDPRFQTVSDDCTKEVGDAEPFSADELSAIRMLTKLTFDCLRNKGADIPDLTADGNFGEFPADFDWKLYDTCADGGTE</sequence>
<organism evidence="3 4">
    <name type="scientific">Agreia bicolorata</name>
    <dbReference type="NCBI Taxonomy" id="110935"/>
    <lineage>
        <taxon>Bacteria</taxon>
        <taxon>Bacillati</taxon>
        <taxon>Actinomycetota</taxon>
        <taxon>Actinomycetes</taxon>
        <taxon>Micrococcales</taxon>
        <taxon>Microbacteriaceae</taxon>
        <taxon>Agreia</taxon>
    </lineage>
</organism>
<evidence type="ECO:0000313" key="3">
    <source>
        <dbReference type="EMBL" id="KJC63291.1"/>
    </source>
</evidence>
<proteinExistence type="predicted"/>
<feature type="compositionally biased region" description="Low complexity" evidence="1">
    <location>
        <begin position="44"/>
        <end position="63"/>
    </location>
</feature>
<evidence type="ECO:0000256" key="2">
    <source>
        <dbReference type="SAM" id="SignalP"/>
    </source>
</evidence>
<dbReference type="RefSeq" id="WP_044443411.1">
    <property type="nucleotide sequence ID" value="NZ_JYFC01000008.1"/>
</dbReference>
<dbReference type="EMBL" id="JYFC01000008">
    <property type="protein sequence ID" value="KJC63291.1"/>
    <property type="molecule type" value="Genomic_DNA"/>
</dbReference>
<name>A0ABR5CCL3_9MICO</name>
<keyword evidence="4" id="KW-1185">Reference proteome</keyword>
<comment type="caution">
    <text evidence="3">The sequence shown here is derived from an EMBL/GenBank/DDBJ whole genome shotgun (WGS) entry which is preliminary data.</text>
</comment>
<accession>A0ABR5CCL3</accession>
<reference evidence="3 4" key="1">
    <citation type="journal article" date="2001" name="Int. J. Syst. Evol. Microbiol.">
        <title>Agreia bicolorata gen. nov., sp. nov., to accommodate actinobacteria isolated from narrow reed grass infected by the nematode Heteroanguina graminophila.</title>
        <authorList>
            <person name="Evtushenko L.I."/>
            <person name="Dorofeeva L.V."/>
            <person name="Dobrovolskaya T.G."/>
            <person name="Streshinskaya G.M."/>
            <person name="Subbotin S.A."/>
            <person name="Tiedje J.M."/>
        </authorList>
    </citation>
    <scope>NUCLEOTIDE SEQUENCE [LARGE SCALE GENOMIC DNA]</scope>
    <source>
        <strain evidence="3 4">VKM Ac-1804</strain>
    </source>
</reference>